<dbReference type="KEGG" id="cge:100753695"/>
<organism evidence="11 12">
    <name type="scientific">Cricetulus griseus</name>
    <name type="common">Chinese hamster</name>
    <name type="synonym">Cricetulus barabensis griseus</name>
    <dbReference type="NCBI Taxonomy" id="10029"/>
    <lineage>
        <taxon>Eukaryota</taxon>
        <taxon>Metazoa</taxon>
        <taxon>Chordata</taxon>
        <taxon>Craniata</taxon>
        <taxon>Vertebrata</taxon>
        <taxon>Euteleostomi</taxon>
        <taxon>Mammalia</taxon>
        <taxon>Eutheria</taxon>
        <taxon>Euarchontoglires</taxon>
        <taxon>Glires</taxon>
        <taxon>Rodentia</taxon>
        <taxon>Myomorpha</taxon>
        <taxon>Muroidea</taxon>
        <taxon>Cricetidae</taxon>
        <taxon>Cricetinae</taxon>
        <taxon>Cricetulus</taxon>
    </lineage>
</organism>
<evidence type="ECO:0000256" key="3">
    <source>
        <dbReference type="ARBA" id="ARBA00022679"/>
    </source>
</evidence>
<evidence type="ECO:0000259" key="9">
    <source>
        <dbReference type="PROSITE" id="PS50011"/>
    </source>
</evidence>
<dbReference type="SMART" id="SM00220">
    <property type="entry name" value="S_TKc"/>
    <property type="match status" value="1"/>
</dbReference>
<dbReference type="PROSITE" id="PS00108">
    <property type="entry name" value="PROTEIN_KINASE_ST"/>
    <property type="match status" value="1"/>
</dbReference>
<dbReference type="PROSITE" id="PS50030">
    <property type="entry name" value="UBA"/>
    <property type="match status" value="1"/>
</dbReference>
<dbReference type="OrthoDB" id="9396925at2759"/>
<gene>
    <name evidence="12" type="primary">LOC100753695</name>
</gene>
<dbReference type="RefSeq" id="XP_003514612.3">
    <property type="nucleotide sequence ID" value="XM_003514564.5"/>
</dbReference>
<dbReference type="PANTHER" id="PTHR24346">
    <property type="entry name" value="MAP/MICROTUBULE AFFINITY-REGULATING KINASE"/>
    <property type="match status" value="1"/>
</dbReference>
<dbReference type="PANTHER" id="PTHR24346:SF3">
    <property type="entry name" value="GENE 10662-RELATED"/>
    <property type="match status" value="1"/>
</dbReference>
<dbReference type="RefSeq" id="XP_027284425.2">
    <property type="nucleotide sequence ID" value="XM_027428624.2"/>
</dbReference>
<dbReference type="GeneID" id="100753695"/>
<dbReference type="InterPro" id="IPR000719">
    <property type="entry name" value="Prot_kinase_dom"/>
</dbReference>
<evidence type="ECO:0000256" key="6">
    <source>
        <dbReference type="ARBA" id="ARBA00022840"/>
    </source>
</evidence>
<comment type="catalytic activity">
    <reaction evidence="8">
        <text>L-seryl-[protein] + ATP = O-phospho-L-seryl-[protein] + ADP + H(+)</text>
        <dbReference type="Rhea" id="RHEA:17989"/>
        <dbReference type="Rhea" id="RHEA-COMP:9863"/>
        <dbReference type="Rhea" id="RHEA-COMP:11604"/>
        <dbReference type="ChEBI" id="CHEBI:15378"/>
        <dbReference type="ChEBI" id="CHEBI:29999"/>
        <dbReference type="ChEBI" id="CHEBI:30616"/>
        <dbReference type="ChEBI" id="CHEBI:83421"/>
        <dbReference type="ChEBI" id="CHEBI:456216"/>
        <dbReference type="EC" id="2.7.11.1"/>
    </reaction>
</comment>
<dbReference type="PROSITE" id="PS50011">
    <property type="entry name" value="PROTEIN_KINASE_DOM"/>
    <property type="match status" value="1"/>
</dbReference>
<feature type="domain" description="UBA" evidence="10">
    <location>
        <begin position="306"/>
        <end position="346"/>
    </location>
</feature>
<dbReference type="GO" id="GO:0000226">
    <property type="term" value="P:microtubule cytoskeleton organization"/>
    <property type="evidence" value="ECO:0007669"/>
    <property type="project" value="TreeGrafter"/>
</dbReference>
<dbReference type="GO" id="GO:0035556">
    <property type="term" value="P:intracellular signal transduction"/>
    <property type="evidence" value="ECO:0007669"/>
    <property type="project" value="TreeGrafter"/>
</dbReference>
<evidence type="ECO:0000256" key="7">
    <source>
        <dbReference type="ARBA" id="ARBA00047899"/>
    </source>
</evidence>
<reference evidence="12" key="3">
    <citation type="submission" date="2025-08" db="UniProtKB">
        <authorList>
            <consortium name="RefSeq"/>
        </authorList>
    </citation>
    <scope>IDENTIFICATION</scope>
    <source>
        <strain evidence="12">17A/GY</strain>
        <tissue evidence="12">Liver</tissue>
    </source>
</reference>
<keyword evidence="5 12" id="KW-0418">Kinase</keyword>
<dbReference type="InterPro" id="IPR008271">
    <property type="entry name" value="Ser/Thr_kinase_AS"/>
</dbReference>
<dbReference type="EC" id="2.7.11.1" evidence="1"/>
<dbReference type="InterPro" id="IPR015940">
    <property type="entry name" value="UBA"/>
</dbReference>
<evidence type="ECO:0000256" key="2">
    <source>
        <dbReference type="ARBA" id="ARBA00022527"/>
    </source>
</evidence>
<keyword evidence="6" id="KW-0067">ATP-binding</keyword>
<feature type="domain" description="Protein kinase" evidence="9">
    <location>
        <begin position="41"/>
        <end position="288"/>
    </location>
</feature>
<keyword evidence="11" id="KW-1185">Reference proteome</keyword>
<evidence type="ECO:0000256" key="5">
    <source>
        <dbReference type="ARBA" id="ARBA00022777"/>
    </source>
</evidence>
<dbReference type="Pfam" id="PF00069">
    <property type="entry name" value="Pkinase"/>
    <property type="match status" value="1"/>
</dbReference>
<dbReference type="Gene3D" id="1.10.510.10">
    <property type="entry name" value="Transferase(Phosphotransferase) domain 1"/>
    <property type="match status" value="1"/>
</dbReference>
<reference evidence="11" key="2">
    <citation type="journal article" date="2020" name="Biotechnol. Bioeng.">
        <title>Chromosome-scale scaffolds for the Chinese hamster reference genome assembly to facilitate the study of the CHO epigenome.</title>
        <authorList>
            <person name="Hilliard W."/>
            <person name="MacDonald M."/>
            <person name="Lee K.H."/>
        </authorList>
    </citation>
    <scope>NUCLEOTIDE SEQUENCE [LARGE SCALE GENOMIC DNA]</scope>
    <source>
        <strain evidence="11">17A/GY</strain>
    </source>
</reference>
<comment type="catalytic activity">
    <reaction evidence="7">
        <text>L-threonyl-[protein] + ATP = O-phospho-L-threonyl-[protein] + ADP + H(+)</text>
        <dbReference type="Rhea" id="RHEA:46608"/>
        <dbReference type="Rhea" id="RHEA-COMP:11060"/>
        <dbReference type="Rhea" id="RHEA-COMP:11605"/>
        <dbReference type="ChEBI" id="CHEBI:15378"/>
        <dbReference type="ChEBI" id="CHEBI:30013"/>
        <dbReference type="ChEBI" id="CHEBI:30616"/>
        <dbReference type="ChEBI" id="CHEBI:61977"/>
        <dbReference type="ChEBI" id="CHEBI:456216"/>
        <dbReference type="EC" id="2.7.11.1"/>
    </reaction>
</comment>
<sequence length="677" mass="76559">MKLFFKLSHCEFGSSHINKDLIMEQGREACFSCEESFMTDYKMMMTMGGGHFSEVKLVFHVPTVTCLTIIVLRMKKNASLVANEVSIMKSLQHPNIIKFFHVVQSRDTTYLVIEHTSQGDLLRHILELGSLKESEARRLFTQILLAMQHCHNNHIAHRDIKANNILLDCRGNAKLCDFGLAIKVTPGQKLRDIWGTLLYCAPELLVENAYDGCASGIWSLGVLLFLIVVRCFPFGASSSEGVRRQILAANFTIREHISIDIFNVIIEMLMINPDRRPTIDKIMRHPMIWESNRHSPPISTQKHPGTVSPGIVSTMTVMGYKSEEIIDSLRDQNYNQVMATYLILQHQSPGGDCIHQQVKPMQPGHVLKLADLQAFPVPRRRATEPASLNFTLPSKPQEKEAHQNHHHALFLMCSSEEMSEDFSDSKIGSSGCLMASVLPSLFMDIASSRAWDRKITWDIGNISSCSNQEELWSSVKTAQSITPRVSFSGDTFWVDTITQEEDFSKEENITKEEAMNEKDIITQKPTITQEESVTEEVTINQGEDITQEATITQEEDMAPEVTMTLDETRTEEVTTADGVIMAQTETLTEEETLTEHEDIIQKATIILEVKMNQLVTLTREDSITQEEAITHGQPEDAGPASTHNQRIPSWKRVKKILVSCFRHLFCCLPPVKRRRTS</sequence>
<dbReference type="GO" id="GO:0005524">
    <property type="term" value="F:ATP binding"/>
    <property type="evidence" value="ECO:0007669"/>
    <property type="project" value="UniProtKB-KW"/>
</dbReference>
<name>A0A9J7GHK2_CRIGR</name>
<evidence type="ECO:0000259" key="10">
    <source>
        <dbReference type="PROSITE" id="PS50030"/>
    </source>
</evidence>
<evidence type="ECO:0000256" key="1">
    <source>
        <dbReference type="ARBA" id="ARBA00012513"/>
    </source>
</evidence>
<evidence type="ECO:0000256" key="8">
    <source>
        <dbReference type="ARBA" id="ARBA00048679"/>
    </source>
</evidence>
<keyword evidence="2" id="KW-0723">Serine/threonine-protein kinase</keyword>
<dbReference type="GO" id="GO:0005737">
    <property type="term" value="C:cytoplasm"/>
    <property type="evidence" value="ECO:0007669"/>
    <property type="project" value="TreeGrafter"/>
</dbReference>
<dbReference type="Proteomes" id="UP001108280">
    <property type="component" value="Chromosome 8"/>
</dbReference>
<proteinExistence type="predicted"/>
<keyword evidence="4" id="KW-0547">Nucleotide-binding</keyword>
<dbReference type="GO" id="GO:0050321">
    <property type="term" value="F:tau-protein kinase activity"/>
    <property type="evidence" value="ECO:0007669"/>
    <property type="project" value="TreeGrafter"/>
</dbReference>
<dbReference type="Gene3D" id="3.30.200.20">
    <property type="entry name" value="Phosphorylase Kinase, domain 1"/>
    <property type="match status" value="1"/>
</dbReference>
<evidence type="ECO:0000256" key="4">
    <source>
        <dbReference type="ARBA" id="ARBA00022741"/>
    </source>
</evidence>
<protein>
    <recommendedName>
        <fullName evidence="1">non-specific serine/threonine protein kinase</fullName>
        <ecNumber evidence="1">2.7.11.1</ecNumber>
    </recommendedName>
</protein>
<keyword evidence="3" id="KW-0808">Transferase</keyword>
<evidence type="ECO:0000313" key="11">
    <source>
        <dbReference type="Proteomes" id="UP001108280"/>
    </source>
</evidence>
<reference evidence="11" key="1">
    <citation type="journal article" date="2018" name="Biotechnol. Bioeng.">
        <title>A reference genome of the Chinese hamster based on a hybrid assembly strategy.</title>
        <authorList>
            <person name="Rupp O."/>
            <person name="MacDonald M.L."/>
            <person name="Li S."/>
            <person name="Dhiman H."/>
            <person name="Polson S."/>
            <person name="Griep S."/>
            <person name="Heffner K."/>
            <person name="Hernandez I."/>
            <person name="Brinkrolf K."/>
            <person name="Jadhav V."/>
            <person name="Samoudi M."/>
            <person name="Hao H."/>
            <person name="Kingham B."/>
            <person name="Goesmann A."/>
            <person name="Betenbaugh M.J."/>
            <person name="Lewis N.E."/>
            <person name="Borth N."/>
            <person name="Lee K.H."/>
        </authorList>
    </citation>
    <scope>NUCLEOTIDE SEQUENCE [LARGE SCALE GENOMIC DNA]</scope>
    <source>
        <strain evidence="11">17A/GY</strain>
    </source>
</reference>
<dbReference type="Gene3D" id="1.10.8.10">
    <property type="entry name" value="DNA helicase RuvA subunit, C-terminal domain"/>
    <property type="match status" value="1"/>
</dbReference>
<evidence type="ECO:0000313" key="12">
    <source>
        <dbReference type="RefSeq" id="XP_027284425.2"/>
    </source>
</evidence>
<dbReference type="FunFam" id="1.10.510.10:FF:000571">
    <property type="entry name" value="Maternal embryonic leucine zipper kinase"/>
    <property type="match status" value="1"/>
</dbReference>
<dbReference type="FunFam" id="1.10.8.10:FF:000005">
    <property type="entry name" value="Non-specific serine/threonine protein kinase"/>
    <property type="match status" value="1"/>
</dbReference>
<dbReference type="CDD" id="cd14337">
    <property type="entry name" value="UBA_MARK_Par1"/>
    <property type="match status" value="1"/>
</dbReference>
<dbReference type="AlphaFoldDB" id="A0A9J7GHK2"/>
<dbReference type="InterPro" id="IPR011009">
    <property type="entry name" value="Kinase-like_dom_sf"/>
</dbReference>
<accession>A0A9J7GHK2</accession>
<dbReference type="SUPFAM" id="SSF56112">
    <property type="entry name" value="Protein kinase-like (PK-like)"/>
    <property type="match status" value="1"/>
</dbReference>